<dbReference type="RefSeq" id="XP_021876885.1">
    <property type="nucleotide sequence ID" value="XM_022028162.1"/>
</dbReference>
<evidence type="ECO:0000313" key="2">
    <source>
        <dbReference type="EMBL" id="ORZ05021.1"/>
    </source>
</evidence>
<dbReference type="GeneID" id="33570005"/>
<sequence length="129" mass="14428">MRLKIELAPNSNRSTVSNTSFQGQEAVTDAPIDDVLAINQIEKILIGGFEDILSRKALDASNSGKDREDDSEEREDDDGEKGDNDQVDILAGHEFDFESLKTRVLRMDLIILLLFKPQSTIKLILNPEI</sequence>
<feature type="region of interest" description="Disordered" evidence="1">
    <location>
        <begin position="1"/>
        <end position="24"/>
    </location>
</feature>
<gene>
    <name evidence="2" type="ORF">BCR41DRAFT_389780</name>
</gene>
<accession>A0A1Y2GB91</accession>
<dbReference type="AlphaFoldDB" id="A0A1Y2GB91"/>
<organism evidence="2 3">
    <name type="scientific">Lobosporangium transversale</name>
    <dbReference type="NCBI Taxonomy" id="64571"/>
    <lineage>
        <taxon>Eukaryota</taxon>
        <taxon>Fungi</taxon>
        <taxon>Fungi incertae sedis</taxon>
        <taxon>Mucoromycota</taxon>
        <taxon>Mortierellomycotina</taxon>
        <taxon>Mortierellomycetes</taxon>
        <taxon>Mortierellales</taxon>
        <taxon>Mortierellaceae</taxon>
        <taxon>Lobosporangium</taxon>
    </lineage>
</organism>
<dbReference type="InParanoid" id="A0A1Y2GB91"/>
<proteinExistence type="predicted"/>
<dbReference type="EMBL" id="MCFF01000053">
    <property type="protein sequence ID" value="ORZ05021.1"/>
    <property type="molecule type" value="Genomic_DNA"/>
</dbReference>
<feature type="region of interest" description="Disordered" evidence="1">
    <location>
        <begin position="59"/>
        <end position="87"/>
    </location>
</feature>
<keyword evidence="3" id="KW-1185">Reference proteome</keyword>
<feature type="compositionally biased region" description="Basic and acidic residues" evidence="1">
    <location>
        <begin position="59"/>
        <end position="68"/>
    </location>
</feature>
<evidence type="ECO:0000313" key="3">
    <source>
        <dbReference type="Proteomes" id="UP000193648"/>
    </source>
</evidence>
<name>A0A1Y2GB91_9FUNG</name>
<protein>
    <submittedName>
        <fullName evidence="2">Uncharacterized protein</fullName>
    </submittedName>
</protein>
<dbReference type="Proteomes" id="UP000193648">
    <property type="component" value="Unassembled WGS sequence"/>
</dbReference>
<reference evidence="2 3" key="1">
    <citation type="submission" date="2016-07" db="EMBL/GenBank/DDBJ databases">
        <title>Pervasive Adenine N6-methylation of Active Genes in Fungi.</title>
        <authorList>
            <consortium name="DOE Joint Genome Institute"/>
            <person name="Mondo S.J."/>
            <person name="Dannebaum R.O."/>
            <person name="Kuo R.C."/>
            <person name="Labutti K."/>
            <person name="Haridas S."/>
            <person name="Kuo A."/>
            <person name="Salamov A."/>
            <person name="Ahrendt S.R."/>
            <person name="Lipzen A."/>
            <person name="Sullivan W."/>
            <person name="Andreopoulos W.B."/>
            <person name="Clum A."/>
            <person name="Lindquist E."/>
            <person name="Daum C."/>
            <person name="Ramamoorthy G.K."/>
            <person name="Gryganskyi A."/>
            <person name="Culley D."/>
            <person name="Magnuson J.K."/>
            <person name="James T.Y."/>
            <person name="O'Malley M.A."/>
            <person name="Stajich J.E."/>
            <person name="Spatafora J.W."/>
            <person name="Visel A."/>
            <person name="Grigoriev I.V."/>
        </authorList>
    </citation>
    <scope>NUCLEOTIDE SEQUENCE [LARGE SCALE GENOMIC DNA]</scope>
    <source>
        <strain evidence="2 3">NRRL 3116</strain>
    </source>
</reference>
<evidence type="ECO:0000256" key="1">
    <source>
        <dbReference type="SAM" id="MobiDB-lite"/>
    </source>
</evidence>
<feature type="compositionally biased region" description="Polar residues" evidence="1">
    <location>
        <begin position="9"/>
        <end position="24"/>
    </location>
</feature>
<feature type="compositionally biased region" description="Acidic residues" evidence="1">
    <location>
        <begin position="69"/>
        <end position="80"/>
    </location>
</feature>
<comment type="caution">
    <text evidence="2">The sequence shown here is derived from an EMBL/GenBank/DDBJ whole genome shotgun (WGS) entry which is preliminary data.</text>
</comment>